<feature type="coiled-coil region" evidence="6">
    <location>
        <begin position="871"/>
        <end position="898"/>
    </location>
</feature>
<evidence type="ECO:0000256" key="6">
    <source>
        <dbReference type="SAM" id="Coils"/>
    </source>
</evidence>
<feature type="transmembrane region" description="Helical" evidence="7">
    <location>
        <begin position="203"/>
        <end position="221"/>
    </location>
</feature>
<dbReference type="InterPro" id="IPR004358">
    <property type="entry name" value="Sig_transdc_His_kin-like_C"/>
</dbReference>
<dbReference type="SMART" id="SM00388">
    <property type="entry name" value="HisKA"/>
    <property type="match status" value="1"/>
</dbReference>
<evidence type="ECO:0000256" key="5">
    <source>
        <dbReference type="ARBA" id="ARBA00022777"/>
    </source>
</evidence>
<dbReference type="Gene3D" id="1.10.287.130">
    <property type="match status" value="1"/>
</dbReference>
<dbReference type="Pfam" id="PF13426">
    <property type="entry name" value="PAS_9"/>
    <property type="match status" value="2"/>
</dbReference>
<dbReference type="Gene3D" id="3.30.450.20">
    <property type="entry name" value="PAS domain"/>
    <property type="match status" value="5"/>
</dbReference>
<keyword evidence="6" id="KW-0175">Coiled coil</keyword>
<dbReference type="Pfam" id="PF12729">
    <property type="entry name" value="4HB_MCP_1"/>
    <property type="match status" value="1"/>
</dbReference>
<dbReference type="Pfam" id="PF08447">
    <property type="entry name" value="PAS_3"/>
    <property type="match status" value="3"/>
</dbReference>
<keyword evidence="5" id="KW-0418">Kinase</keyword>
<dbReference type="InterPro" id="IPR036097">
    <property type="entry name" value="HisK_dim/P_sf"/>
</dbReference>
<dbReference type="PROSITE" id="PS50109">
    <property type="entry name" value="HIS_KIN"/>
    <property type="match status" value="1"/>
</dbReference>
<dbReference type="Pfam" id="PF00512">
    <property type="entry name" value="HisKA"/>
    <property type="match status" value="1"/>
</dbReference>
<feature type="domain" description="PAS" evidence="9">
    <location>
        <begin position="396"/>
        <end position="454"/>
    </location>
</feature>
<evidence type="ECO:0000313" key="12">
    <source>
        <dbReference type="Proteomes" id="UP000266292"/>
    </source>
</evidence>
<comment type="catalytic activity">
    <reaction evidence="1">
        <text>ATP + protein L-histidine = ADP + protein N-phospho-L-histidine.</text>
        <dbReference type="EC" id="2.7.13.3"/>
    </reaction>
</comment>
<dbReference type="OrthoDB" id="9766459at2"/>
<evidence type="ECO:0000256" key="4">
    <source>
        <dbReference type="ARBA" id="ARBA00022679"/>
    </source>
</evidence>
<dbReference type="PANTHER" id="PTHR43304:SF1">
    <property type="entry name" value="PAC DOMAIN-CONTAINING PROTEIN"/>
    <property type="match status" value="1"/>
</dbReference>
<dbReference type="InterPro" id="IPR013655">
    <property type="entry name" value="PAS_fold_3"/>
</dbReference>
<dbReference type="Gene3D" id="3.30.565.10">
    <property type="entry name" value="Histidine kinase-like ATPase, C-terminal domain"/>
    <property type="match status" value="1"/>
</dbReference>
<sequence>MLKMERTRKIESDASRRRTIQFIGISFVSLVVLLFSVCLFSYIKANQVQQEYSIKLQQAYKRLELVNELFSNKELSQNLVREHVYTRDRALKKAVRQQLEQSHEDNRAIVDKLETLLQQKERKALLRELAQERSSYYSHVDSLLELSESNRTQEAQAYTGAYLAPFYSKQQTLLIRLSNEATESSQKRTKEAIQASSSIVDSYSFLLILAVGAAVGAAYMLSRVFRRLRLENELLNAEVLERQELQQALLDSQQAYRRLFDRNPVPMWVYDQHSLKFMEVNEAAIKEYGYNREEFLAMSILDIRPDGEKEKIQRRMLHIDKAADATSYDFVHMRKDGSTFKVELKSHALPERADSYPRLVVSVNVQEREETMAKLEKNEQQLREVSSSIPGAVYQFLVDTEGRESYPFISDGVFELYGVTAEEAYQDADRLFAPVHPDDQKAIAHATEISTRDLTPWLAEFRVWHPKQCKWKWIRGHGLPTLKPDGSVLSNGTLIDITSQKEAQAQLVASEANLRTLLDSSSQSIYLLNKKRELVAFNKAAEEEVKKHLLKPLRKGQDLLSFVDQAQQQQFFENHLTAMQGQAVLYEQGSGDYWYEIAFKPVFDSTEKVIGVTLSIHDRSEQKKAIEVIKKNEAQLAKAQQIAKLGSWEYDLAKDMLTISRNLYDIYELPYKTFTPTFRNIAARFYPDDRARVLEQYQQALATRSDLISEHRIVTESGQVKYLAQIGEVVCDEEGKPVKVAGTTQDITDRKRSEREVIETKNLLQSTIGNIPEIIFSADGTLKLNYLSPKCREITGFTEQELLENDNHWLSMVHDADKEALLQLVVPKLKAGVKTNQEVCITTRDGQTKWLLLRISPMLDANGQLVRVDGSASDMTQYKEAEQKKQQLTEQLVKQNQNLQQFAYIVSHNLRTPIANMLGLASIYDQENPHAPVNGRVVDNLVKSAQLLDTTIRDLNELLTVRSQAEAVQEQVDFHHLLEEVCVALEKEIAQSGASVSCSFEDAPSVVTVKSFASSIMFNLVCNAIKYRHPERKPRVDVTTYRVNGYLCLQIQDNGLGIDLERQRDKVFGLYKRFHPKIEGKGIGLHLVKTQTELLGGKVEVESQPNLGTTFRVYFTQLQYHEHPK</sequence>
<dbReference type="SUPFAM" id="SSF55874">
    <property type="entry name" value="ATPase domain of HSP90 chaperone/DNA topoisomerase II/histidine kinase"/>
    <property type="match status" value="1"/>
</dbReference>
<dbReference type="InterPro" id="IPR001610">
    <property type="entry name" value="PAC"/>
</dbReference>
<dbReference type="GO" id="GO:0000155">
    <property type="term" value="F:phosphorelay sensor kinase activity"/>
    <property type="evidence" value="ECO:0007669"/>
    <property type="project" value="InterPro"/>
</dbReference>
<dbReference type="InterPro" id="IPR024478">
    <property type="entry name" value="HlyB_4HB_MCP"/>
</dbReference>
<evidence type="ECO:0000256" key="2">
    <source>
        <dbReference type="ARBA" id="ARBA00012438"/>
    </source>
</evidence>
<dbReference type="InterPro" id="IPR052162">
    <property type="entry name" value="Sensor_kinase/Photoreceptor"/>
</dbReference>
<dbReference type="STRING" id="709015.GCA_000472485_00578"/>
<dbReference type="NCBIfam" id="TIGR00229">
    <property type="entry name" value="sensory_box"/>
    <property type="match status" value="3"/>
</dbReference>
<dbReference type="InterPro" id="IPR047347">
    <property type="entry name" value="YvaQ-like_sensor"/>
</dbReference>
<dbReference type="EMBL" id="CP021235">
    <property type="protein sequence ID" value="ARS34479.1"/>
    <property type="molecule type" value="Genomic_DNA"/>
</dbReference>
<dbReference type="GO" id="GO:0004424">
    <property type="term" value="F:imidazoleglycerol-phosphate dehydratase activity"/>
    <property type="evidence" value="ECO:0007669"/>
    <property type="project" value="InterPro"/>
</dbReference>
<evidence type="ECO:0000313" key="11">
    <source>
        <dbReference type="EMBL" id="ARS34479.1"/>
    </source>
</evidence>
<evidence type="ECO:0000259" key="9">
    <source>
        <dbReference type="PROSITE" id="PS50112"/>
    </source>
</evidence>
<feature type="domain" description="PAC" evidence="10">
    <location>
        <begin position="707"/>
        <end position="759"/>
    </location>
</feature>
<dbReference type="SMART" id="SM00387">
    <property type="entry name" value="HATPase_c"/>
    <property type="match status" value="1"/>
</dbReference>
<dbReference type="Pfam" id="PF02518">
    <property type="entry name" value="HATPase_c"/>
    <property type="match status" value="1"/>
</dbReference>
<evidence type="ECO:0000256" key="3">
    <source>
        <dbReference type="ARBA" id="ARBA00022553"/>
    </source>
</evidence>
<dbReference type="PRINTS" id="PR00344">
    <property type="entry name" value="BCTRLSENSOR"/>
</dbReference>
<dbReference type="GO" id="GO:0000105">
    <property type="term" value="P:L-histidine biosynthetic process"/>
    <property type="evidence" value="ECO:0007669"/>
    <property type="project" value="InterPro"/>
</dbReference>
<proteinExistence type="predicted"/>
<organism evidence="11 12">
    <name type="scientific">Pontibacter actiniarum</name>
    <dbReference type="NCBI Taxonomy" id="323450"/>
    <lineage>
        <taxon>Bacteria</taxon>
        <taxon>Pseudomonadati</taxon>
        <taxon>Bacteroidota</taxon>
        <taxon>Cytophagia</taxon>
        <taxon>Cytophagales</taxon>
        <taxon>Hymenobacteraceae</taxon>
        <taxon>Pontibacter</taxon>
    </lineage>
</organism>
<keyword evidence="4" id="KW-0808">Transferase</keyword>
<dbReference type="SUPFAM" id="SSF55785">
    <property type="entry name" value="PYP-like sensor domain (PAS domain)"/>
    <property type="match status" value="5"/>
</dbReference>
<dbReference type="SMART" id="SM00086">
    <property type="entry name" value="PAC"/>
    <property type="match status" value="5"/>
</dbReference>
<dbReference type="CDD" id="cd19411">
    <property type="entry name" value="MCP2201-like_sensor"/>
    <property type="match status" value="1"/>
</dbReference>
<dbReference type="AlphaFoldDB" id="A0A1X9YNP9"/>
<evidence type="ECO:0000256" key="1">
    <source>
        <dbReference type="ARBA" id="ARBA00000085"/>
    </source>
</evidence>
<dbReference type="InterPro" id="IPR035965">
    <property type="entry name" value="PAS-like_dom_sf"/>
</dbReference>
<evidence type="ECO:0000256" key="7">
    <source>
        <dbReference type="SAM" id="Phobius"/>
    </source>
</evidence>
<dbReference type="InterPro" id="IPR003661">
    <property type="entry name" value="HisK_dim/P_dom"/>
</dbReference>
<dbReference type="InterPro" id="IPR000014">
    <property type="entry name" value="PAS"/>
</dbReference>
<accession>A0A1X9YNP9</accession>
<protein>
    <recommendedName>
        <fullName evidence="2">histidine kinase</fullName>
        <ecNumber evidence="2">2.7.13.3</ecNumber>
    </recommendedName>
</protein>
<dbReference type="PANTHER" id="PTHR43304">
    <property type="entry name" value="PHYTOCHROME-LIKE PROTEIN CPH1"/>
    <property type="match status" value="1"/>
</dbReference>
<dbReference type="InterPro" id="IPR000700">
    <property type="entry name" value="PAS-assoc_C"/>
</dbReference>
<dbReference type="InterPro" id="IPR020565">
    <property type="entry name" value="ImidazoleglycerP_deHydtase_CS"/>
</dbReference>
<feature type="domain" description="PAS" evidence="9">
    <location>
        <begin position="760"/>
        <end position="832"/>
    </location>
</feature>
<dbReference type="KEGG" id="pact:CA264_02925"/>
<feature type="domain" description="Histidine kinase" evidence="8">
    <location>
        <begin position="905"/>
        <end position="1119"/>
    </location>
</feature>
<dbReference type="SUPFAM" id="SSF47384">
    <property type="entry name" value="Homodimeric domain of signal transducing histidine kinase"/>
    <property type="match status" value="1"/>
</dbReference>
<gene>
    <name evidence="11" type="ORF">CA264_02925</name>
</gene>
<feature type="transmembrane region" description="Helical" evidence="7">
    <location>
        <begin position="20"/>
        <end position="43"/>
    </location>
</feature>
<keyword evidence="3" id="KW-0597">Phosphoprotein</keyword>
<dbReference type="InterPro" id="IPR036890">
    <property type="entry name" value="HATPase_C_sf"/>
</dbReference>
<keyword evidence="7" id="KW-0812">Transmembrane</keyword>
<dbReference type="CDD" id="cd00130">
    <property type="entry name" value="PAS"/>
    <property type="match status" value="2"/>
</dbReference>
<evidence type="ECO:0000259" key="10">
    <source>
        <dbReference type="PROSITE" id="PS50113"/>
    </source>
</evidence>
<dbReference type="InterPro" id="IPR003594">
    <property type="entry name" value="HATPase_dom"/>
</dbReference>
<reference evidence="12" key="1">
    <citation type="submission" date="2017-05" db="EMBL/GenBank/DDBJ databases">
        <authorList>
            <person name="Ray J."/>
            <person name="Price M."/>
            <person name="Deutschbauer A."/>
        </authorList>
    </citation>
    <scope>NUCLEOTIDE SEQUENCE [LARGE SCALE GENOMIC DNA]</scope>
    <source>
        <strain evidence="12">DSM 19842</strain>
    </source>
</reference>
<dbReference type="Gene3D" id="2.10.70.100">
    <property type="match status" value="1"/>
</dbReference>
<dbReference type="CDD" id="cd00082">
    <property type="entry name" value="HisKA"/>
    <property type="match status" value="1"/>
</dbReference>
<dbReference type="SMART" id="SM00091">
    <property type="entry name" value="PAS"/>
    <property type="match status" value="5"/>
</dbReference>
<dbReference type="PROSITE" id="PS50112">
    <property type="entry name" value="PAS"/>
    <property type="match status" value="3"/>
</dbReference>
<dbReference type="Proteomes" id="UP000266292">
    <property type="component" value="Chromosome"/>
</dbReference>
<dbReference type="InterPro" id="IPR005467">
    <property type="entry name" value="His_kinase_dom"/>
</dbReference>
<dbReference type="PROSITE" id="PS50113">
    <property type="entry name" value="PAC"/>
    <property type="match status" value="2"/>
</dbReference>
<keyword evidence="7" id="KW-1133">Transmembrane helix</keyword>
<evidence type="ECO:0000259" key="8">
    <source>
        <dbReference type="PROSITE" id="PS50109"/>
    </source>
</evidence>
<feature type="domain" description="PAC" evidence="10">
    <location>
        <begin position="835"/>
        <end position="887"/>
    </location>
</feature>
<dbReference type="EC" id="2.7.13.3" evidence="2"/>
<feature type="domain" description="PAS" evidence="9">
    <location>
        <begin position="252"/>
        <end position="326"/>
    </location>
</feature>
<keyword evidence="12" id="KW-1185">Reference proteome</keyword>
<name>A0A1X9YNP9_9BACT</name>
<keyword evidence="7" id="KW-0472">Membrane</keyword>
<dbReference type="PROSITE" id="PS00954">
    <property type="entry name" value="IGP_DEHYDRATASE_1"/>
    <property type="match status" value="1"/>
</dbReference>